<organism evidence="1 2">
    <name type="scientific">Cutibacterium granulosum TM11</name>
    <dbReference type="NCBI Taxonomy" id="1292373"/>
    <lineage>
        <taxon>Bacteria</taxon>
        <taxon>Bacillati</taxon>
        <taxon>Actinomycetota</taxon>
        <taxon>Actinomycetes</taxon>
        <taxon>Propionibacteriales</taxon>
        <taxon>Propionibacteriaceae</taxon>
        <taxon>Cutibacterium</taxon>
    </lineage>
</organism>
<gene>
    <name evidence="1" type="ORF">H640_01683</name>
</gene>
<proteinExistence type="predicted"/>
<keyword evidence="2" id="KW-1185">Reference proteome</keyword>
<sequence length="53" mass="5786">MARPAVIKDVTRFNAVLTTSLLARIDSAAAAAGLSRSEWIRRRCAEATTDDEH</sequence>
<accession>A0ACB4UQE1</accession>
<evidence type="ECO:0000313" key="1">
    <source>
        <dbReference type="EMBL" id="ERF67690.1"/>
    </source>
</evidence>
<dbReference type="Proteomes" id="UP000053711">
    <property type="component" value="Unassembled WGS sequence"/>
</dbReference>
<comment type="caution">
    <text evidence="1">The sequence shown here is derived from an EMBL/GenBank/DDBJ whole genome shotgun (WGS) entry which is preliminary data.</text>
</comment>
<protein>
    <submittedName>
        <fullName evidence="1">Uncharacterized protein</fullName>
    </submittedName>
</protein>
<evidence type="ECO:0000313" key="2">
    <source>
        <dbReference type="Proteomes" id="UP000053711"/>
    </source>
</evidence>
<dbReference type="EMBL" id="AOST01000016">
    <property type="protein sequence ID" value="ERF67690.1"/>
    <property type="molecule type" value="Genomic_DNA"/>
</dbReference>
<reference evidence="1 2" key="1">
    <citation type="journal article" date="2013" name="BMC Genomics">
        <title>Comparative genomics reveals distinct host-interacting traits of three major human-associated propionibacteria.</title>
        <authorList>
            <person name="Mak T.N."/>
            <person name="Schmid M."/>
            <person name="Brzuszkiewicz E."/>
            <person name="Zeng G."/>
            <person name="Meyer R."/>
            <person name="Sfanos K.S."/>
            <person name="Brinkmann V."/>
            <person name="Meyer T.F."/>
            <person name="Bruggemann H."/>
        </authorList>
    </citation>
    <scope>NUCLEOTIDE SEQUENCE [LARGE SCALE GENOMIC DNA]</scope>
    <source>
        <strain evidence="1 2">TM11</strain>
    </source>
</reference>
<name>A0ACB4UQE1_9ACTN</name>